<keyword evidence="8 10" id="KW-0239">DNA-directed DNA polymerase</keyword>
<dbReference type="Pfam" id="PF02768">
    <property type="entry name" value="DNA_pol3_beta_3"/>
    <property type="match status" value="1"/>
</dbReference>
<evidence type="ECO:0000256" key="3">
    <source>
        <dbReference type="ARBA" id="ARBA00021035"/>
    </source>
</evidence>
<dbReference type="GO" id="GO:0009360">
    <property type="term" value="C:DNA polymerase III complex"/>
    <property type="evidence" value="ECO:0007669"/>
    <property type="project" value="InterPro"/>
</dbReference>
<dbReference type="Pfam" id="PF02767">
    <property type="entry name" value="DNA_pol3_beta_2"/>
    <property type="match status" value="1"/>
</dbReference>
<dbReference type="SUPFAM" id="SSF55979">
    <property type="entry name" value="DNA clamp"/>
    <property type="match status" value="3"/>
</dbReference>
<dbReference type="GO" id="GO:0005737">
    <property type="term" value="C:cytoplasm"/>
    <property type="evidence" value="ECO:0007669"/>
    <property type="project" value="UniProtKB-SubCell"/>
</dbReference>
<keyword evidence="9" id="KW-0238">DNA-binding</keyword>
<organism evidence="14 15">
    <name type="scientific">Ignatzschineria ureiclastica</name>
    <dbReference type="NCBI Taxonomy" id="472582"/>
    <lineage>
        <taxon>Bacteria</taxon>
        <taxon>Pseudomonadati</taxon>
        <taxon>Pseudomonadota</taxon>
        <taxon>Gammaproteobacteria</taxon>
        <taxon>Cardiobacteriales</taxon>
        <taxon>Ignatzschineriaceae</taxon>
        <taxon>Ignatzschineria</taxon>
    </lineage>
</organism>
<keyword evidence="4 10" id="KW-0963">Cytoplasm</keyword>
<dbReference type="RefSeq" id="WP_109190003.1">
    <property type="nucleotide sequence ID" value="NZ_BMYA01000007.1"/>
</dbReference>
<dbReference type="SMART" id="SM00480">
    <property type="entry name" value="POL3Bc"/>
    <property type="match status" value="1"/>
</dbReference>
<evidence type="ECO:0000256" key="8">
    <source>
        <dbReference type="ARBA" id="ARBA00022932"/>
    </source>
</evidence>
<name>A0A2U2ACD8_9GAMM</name>
<reference evidence="15" key="1">
    <citation type="submission" date="2018-05" db="EMBL/GenBank/DDBJ databases">
        <title>Ignatzschineria dubaiensis sp. nov., isolated from necrotic foot tissues of dromedaries (Camelus dromedarius) and associated maggots in Dubai, United Arab Emirates.</title>
        <authorList>
            <person name="Tsang C.C."/>
            <person name="Tang J.Y.M."/>
            <person name="Fong J.Y.H."/>
            <person name="Kinne J."/>
            <person name="Lee H.H."/>
            <person name="Joseph M."/>
            <person name="Jose S."/>
            <person name="Schuster R.K."/>
            <person name="Tang Y."/>
            <person name="Sivakumar S."/>
            <person name="Chen J.H.K."/>
            <person name="Teng J.L.L."/>
            <person name="Lau S.K.P."/>
            <person name="Wernery U."/>
            <person name="Woo P.C.Y."/>
        </authorList>
    </citation>
    <scope>NUCLEOTIDE SEQUENCE [LARGE SCALE GENOMIC DNA]</scope>
    <source>
        <strain evidence="15">KCTC 22644</strain>
    </source>
</reference>
<dbReference type="CDD" id="cd00140">
    <property type="entry name" value="beta_clamp"/>
    <property type="match status" value="1"/>
</dbReference>
<feature type="domain" description="DNA polymerase III beta sliding clamp central" evidence="12">
    <location>
        <begin position="129"/>
        <end position="244"/>
    </location>
</feature>
<comment type="similarity">
    <text evidence="2 10">Belongs to the beta sliding clamp family.</text>
</comment>
<protein>
    <recommendedName>
        <fullName evidence="3 10">Beta sliding clamp</fullName>
    </recommendedName>
</protein>
<dbReference type="InterPro" id="IPR022634">
    <property type="entry name" value="DNA_polIII_beta_N"/>
</dbReference>
<keyword evidence="5 10" id="KW-0808">Transferase</keyword>
<dbReference type="GO" id="GO:0006271">
    <property type="term" value="P:DNA strand elongation involved in DNA replication"/>
    <property type="evidence" value="ECO:0007669"/>
    <property type="project" value="TreeGrafter"/>
</dbReference>
<evidence type="ECO:0000256" key="4">
    <source>
        <dbReference type="ARBA" id="ARBA00022490"/>
    </source>
</evidence>
<evidence type="ECO:0000256" key="9">
    <source>
        <dbReference type="ARBA" id="ARBA00023125"/>
    </source>
</evidence>
<dbReference type="OrthoDB" id="8421503at2"/>
<evidence type="ECO:0000256" key="5">
    <source>
        <dbReference type="ARBA" id="ARBA00022679"/>
    </source>
</evidence>
<comment type="function">
    <text evidence="10">Confers DNA tethering and processivity to DNA polymerases and other proteins. Acts as a clamp, forming a ring around DNA (a reaction catalyzed by the clamp-loading complex) which diffuses in an ATP-independent manner freely and bidirectionally along dsDNA. Initially characterized for its ability to contact the catalytic subunit of DNA polymerase III (Pol III), a complex, multichain enzyme responsible for most of the replicative synthesis in bacteria; Pol III exhibits 3'-5' exonuclease proofreading activity. The beta chain is required for initiation of replication as well as for processivity of DNA replication.</text>
</comment>
<keyword evidence="15" id="KW-1185">Reference proteome</keyword>
<gene>
    <name evidence="14" type="ORF">DC083_09685</name>
</gene>
<dbReference type="GO" id="GO:0008408">
    <property type="term" value="F:3'-5' exonuclease activity"/>
    <property type="evidence" value="ECO:0007669"/>
    <property type="project" value="InterPro"/>
</dbReference>
<dbReference type="EMBL" id="QEWQ01000009">
    <property type="protein sequence ID" value="PWD80287.1"/>
    <property type="molecule type" value="Genomic_DNA"/>
</dbReference>
<feature type="domain" description="DNA polymerase III beta sliding clamp N-terminal" evidence="11">
    <location>
        <begin position="1"/>
        <end position="118"/>
    </location>
</feature>
<keyword evidence="7 10" id="KW-0235">DNA replication</keyword>
<sequence length="367" mass="40941">MKLVIQREQLMKPLQAIIGVIDRTQTLPILANVKCVVSEDEITLTTTDLEIELTCAFPHIPLEQGATTFPARKLFDILKALPSGIEVQIEVGSDSRATISAGRSRFTLSCLPIDEYPVSDHLEFDKTLTLPKNALRKLIEQVAFSMAVSDVRYFLNGLLLDVNGAELNAVATDGHRLSVSYYQLPESSELQQQLIIPRKGVEELLKLIENESAPLHLELSANHLRVELGSIVFTTKLIDGKFPDYRRVVPPLGDKIIAADRQGLIDGLVRASVLSQDKFRGIRFTISDYLLKLQVNNPEQEQAEEEVEVNYQGEGFATAFNVSYLIDALKALDDDMVRLSFTAPNSSCLIQNSDNDNVRYVVMPMRL</sequence>
<dbReference type="InterPro" id="IPR001001">
    <property type="entry name" value="DNA_polIII_beta"/>
</dbReference>
<dbReference type="Gene3D" id="3.70.10.10">
    <property type="match status" value="1"/>
</dbReference>
<dbReference type="PIRSF" id="PIRSF000804">
    <property type="entry name" value="DNA_pol_III_b"/>
    <property type="match status" value="1"/>
</dbReference>
<evidence type="ECO:0000256" key="1">
    <source>
        <dbReference type="ARBA" id="ARBA00004496"/>
    </source>
</evidence>
<accession>A0A2U2ACD8</accession>
<evidence type="ECO:0000256" key="6">
    <source>
        <dbReference type="ARBA" id="ARBA00022695"/>
    </source>
</evidence>
<dbReference type="Pfam" id="PF00712">
    <property type="entry name" value="DNA_pol3_beta"/>
    <property type="match status" value="1"/>
</dbReference>
<dbReference type="Gene3D" id="3.10.150.10">
    <property type="entry name" value="DNA Polymerase III, subunit A, domain 2"/>
    <property type="match status" value="1"/>
</dbReference>
<evidence type="ECO:0000256" key="7">
    <source>
        <dbReference type="ARBA" id="ARBA00022705"/>
    </source>
</evidence>
<dbReference type="GO" id="GO:0003677">
    <property type="term" value="F:DNA binding"/>
    <property type="evidence" value="ECO:0007669"/>
    <property type="project" value="UniProtKB-UniRule"/>
</dbReference>
<dbReference type="InterPro" id="IPR022635">
    <property type="entry name" value="DNA_polIII_beta_C"/>
</dbReference>
<keyword evidence="6 10" id="KW-0548">Nucleotidyltransferase</keyword>
<dbReference type="Proteomes" id="UP000245020">
    <property type="component" value="Unassembled WGS sequence"/>
</dbReference>
<evidence type="ECO:0000256" key="10">
    <source>
        <dbReference type="PIRNR" id="PIRNR000804"/>
    </source>
</evidence>
<evidence type="ECO:0000256" key="2">
    <source>
        <dbReference type="ARBA" id="ARBA00010752"/>
    </source>
</evidence>
<evidence type="ECO:0000313" key="15">
    <source>
        <dbReference type="Proteomes" id="UP000245020"/>
    </source>
</evidence>
<dbReference type="PANTHER" id="PTHR30478">
    <property type="entry name" value="DNA POLYMERASE III SUBUNIT BETA"/>
    <property type="match status" value="1"/>
</dbReference>
<dbReference type="AlphaFoldDB" id="A0A2U2ACD8"/>
<evidence type="ECO:0000259" key="11">
    <source>
        <dbReference type="Pfam" id="PF00712"/>
    </source>
</evidence>
<evidence type="ECO:0000313" key="14">
    <source>
        <dbReference type="EMBL" id="PWD80287.1"/>
    </source>
</evidence>
<proteinExistence type="inferred from homology"/>
<evidence type="ECO:0000259" key="13">
    <source>
        <dbReference type="Pfam" id="PF02768"/>
    </source>
</evidence>
<dbReference type="PANTHER" id="PTHR30478:SF0">
    <property type="entry name" value="BETA SLIDING CLAMP"/>
    <property type="match status" value="1"/>
</dbReference>
<comment type="subcellular location">
    <subcellularLocation>
        <location evidence="1 10">Cytoplasm</location>
    </subcellularLocation>
</comment>
<dbReference type="NCBIfam" id="TIGR00663">
    <property type="entry name" value="dnan"/>
    <property type="match status" value="1"/>
</dbReference>
<evidence type="ECO:0000259" key="12">
    <source>
        <dbReference type="Pfam" id="PF02767"/>
    </source>
</evidence>
<dbReference type="GO" id="GO:0003887">
    <property type="term" value="F:DNA-directed DNA polymerase activity"/>
    <property type="evidence" value="ECO:0007669"/>
    <property type="project" value="UniProtKB-UniRule"/>
</dbReference>
<comment type="subunit">
    <text evidence="10">Forms a ring-shaped head-to-tail homodimer around DNA.</text>
</comment>
<dbReference type="InterPro" id="IPR046938">
    <property type="entry name" value="DNA_clamp_sf"/>
</dbReference>
<comment type="caution">
    <text evidence="14">The sequence shown here is derived from an EMBL/GenBank/DDBJ whole genome shotgun (WGS) entry which is preliminary data.</text>
</comment>
<dbReference type="InterPro" id="IPR022637">
    <property type="entry name" value="DNA_polIII_beta_cen"/>
</dbReference>
<feature type="domain" description="DNA polymerase III beta sliding clamp C-terminal" evidence="13">
    <location>
        <begin position="246"/>
        <end position="366"/>
    </location>
</feature>